<dbReference type="GO" id="GO:0051750">
    <property type="term" value="F:delta(3,5)-delta(2,4)-dienoyl-CoA isomerase activity"/>
    <property type="evidence" value="ECO:0007669"/>
    <property type="project" value="TreeGrafter"/>
</dbReference>
<dbReference type="EMBL" id="LXFE01003971">
    <property type="protein sequence ID" value="OLL22049.1"/>
    <property type="molecule type" value="Genomic_DNA"/>
</dbReference>
<evidence type="ECO:0000256" key="4">
    <source>
        <dbReference type="ARBA" id="ARBA00023098"/>
    </source>
</evidence>
<dbReference type="CDD" id="cd06558">
    <property type="entry name" value="crotonase-like"/>
    <property type="match status" value="1"/>
</dbReference>
<name>A0A1U7LHC7_NEOID</name>
<dbReference type="Gene3D" id="1.10.12.10">
    <property type="entry name" value="Lyase 2-enoyl-coa Hydratase, Chain A, domain 2"/>
    <property type="match status" value="1"/>
</dbReference>
<dbReference type="GO" id="GO:0006338">
    <property type="term" value="P:chromatin remodeling"/>
    <property type="evidence" value="ECO:0007669"/>
    <property type="project" value="InterPro"/>
</dbReference>
<dbReference type="InterPro" id="IPR045002">
    <property type="entry name" value="Ech1-like"/>
</dbReference>
<dbReference type="InterPro" id="IPR032742">
    <property type="entry name" value="Iec3_N"/>
</dbReference>
<dbReference type="InterPro" id="IPR001753">
    <property type="entry name" value="Enoyl-CoA_hydra/iso"/>
</dbReference>
<dbReference type="Pfam" id="PF00378">
    <property type="entry name" value="ECH_1"/>
    <property type="match status" value="1"/>
</dbReference>
<comment type="caution">
    <text evidence="8">The sequence shown here is derived from an EMBL/GenBank/DDBJ whole genome shotgun (WGS) entry which is preliminary data.</text>
</comment>
<dbReference type="OrthoDB" id="14970at2759"/>
<organism evidence="8 9">
    <name type="scientific">Neolecta irregularis (strain DAH-3)</name>
    <dbReference type="NCBI Taxonomy" id="1198029"/>
    <lineage>
        <taxon>Eukaryota</taxon>
        <taxon>Fungi</taxon>
        <taxon>Dikarya</taxon>
        <taxon>Ascomycota</taxon>
        <taxon>Taphrinomycotina</taxon>
        <taxon>Neolectales</taxon>
        <taxon>Neolectaceae</taxon>
        <taxon>Neolecta</taxon>
    </lineage>
</organism>
<evidence type="ECO:0000313" key="8">
    <source>
        <dbReference type="EMBL" id="OLL22049.1"/>
    </source>
</evidence>
<dbReference type="PANTHER" id="PTHR43149:SF1">
    <property type="entry name" value="DELTA(3,5)-DELTA(2,4)-DIENOYL-COA ISOMERASE, MITOCHONDRIAL"/>
    <property type="match status" value="1"/>
</dbReference>
<evidence type="ECO:0000256" key="6">
    <source>
        <dbReference type="SAM" id="MobiDB-lite"/>
    </source>
</evidence>
<keyword evidence="9" id="KW-1185">Reference proteome</keyword>
<dbReference type="Proteomes" id="UP000186594">
    <property type="component" value="Unassembled WGS sequence"/>
</dbReference>
<dbReference type="STRING" id="1198029.A0A1U7LHC7"/>
<evidence type="ECO:0000256" key="3">
    <source>
        <dbReference type="ARBA" id="ARBA00022832"/>
    </source>
</evidence>
<dbReference type="GO" id="GO:0005739">
    <property type="term" value="C:mitochondrion"/>
    <property type="evidence" value="ECO:0007669"/>
    <property type="project" value="TreeGrafter"/>
</dbReference>
<comment type="similarity">
    <text evidence="2">Belongs to the enoyl-CoA hydratase/isomerase family.</text>
</comment>
<feature type="domain" description="INO80 complex subunit 3 N-terminal" evidence="7">
    <location>
        <begin position="49"/>
        <end position="116"/>
    </location>
</feature>
<feature type="region of interest" description="Disordered" evidence="6">
    <location>
        <begin position="19"/>
        <end position="42"/>
    </location>
</feature>
<keyword evidence="3" id="KW-0276">Fatty acid metabolism</keyword>
<dbReference type="FunFam" id="1.10.12.10:FF:000004">
    <property type="entry name" value="Delta3,5-delta2,4-dienoyl-CoA isomerase"/>
    <property type="match status" value="1"/>
</dbReference>
<evidence type="ECO:0000259" key="7">
    <source>
        <dbReference type="Pfam" id="PF14612"/>
    </source>
</evidence>
<dbReference type="Pfam" id="PF14612">
    <property type="entry name" value="Ino80_Iec3"/>
    <property type="match status" value="1"/>
</dbReference>
<dbReference type="Gene3D" id="3.90.226.10">
    <property type="entry name" value="2-enoyl-CoA Hydratase, Chain A, domain 1"/>
    <property type="match status" value="1"/>
</dbReference>
<feature type="region of interest" description="Disordered" evidence="6">
    <location>
        <begin position="199"/>
        <end position="241"/>
    </location>
</feature>
<dbReference type="InterPro" id="IPR029045">
    <property type="entry name" value="ClpP/crotonase-like_dom_sf"/>
</dbReference>
<dbReference type="GO" id="GO:0031011">
    <property type="term" value="C:Ino80 complex"/>
    <property type="evidence" value="ECO:0007669"/>
    <property type="project" value="InterPro"/>
</dbReference>
<feature type="compositionally biased region" description="Basic residues" evidence="6">
    <location>
        <begin position="25"/>
        <end position="37"/>
    </location>
</feature>
<evidence type="ECO:0000313" key="9">
    <source>
        <dbReference type="Proteomes" id="UP000186594"/>
    </source>
</evidence>
<evidence type="ECO:0000256" key="1">
    <source>
        <dbReference type="ARBA" id="ARBA00005005"/>
    </source>
</evidence>
<dbReference type="PANTHER" id="PTHR43149">
    <property type="entry name" value="ENOYL-COA HYDRATASE"/>
    <property type="match status" value="1"/>
</dbReference>
<dbReference type="GO" id="GO:0006635">
    <property type="term" value="P:fatty acid beta-oxidation"/>
    <property type="evidence" value="ECO:0007669"/>
    <property type="project" value="UniProtKB-UniPathway"/>
</dbReference>
<evidence type="ECO:0000256" key="5">
    <source>
        <dbReference type="ARBA" id="ARBA00023235"/>
    </source>
</evidence>
<dbReference type="InterPro" id="IPR014748">
    <property type="entry name" value="Enoyl-CoA_hydra_C"/>
</dbReference>
<keyword evidence="5 8" id="KW-0413">Isomerase</keyword>
<protein>
    <submittedName>
        <fullName evidence="8">Delta(3,5)-Delta(2,4)-dienoyl-CoA isomerase, mitochondrial</fullName>
    </submittedName>
</protein>
<sequence length="483" mass="53554">MDLQEYGGKSRVLDNHKMHQEQSPAHHHHHHQHRPKRKSDITRVRYKVSFRKKYHKMRMRFDIAIKDAEELQKQVISAKALAKRIAQENAHLLDLLVDTNDKLHTSSEQYYDVGSPRASTPENFGRPKTEFTLLPPGPDDELASNASTPRYLRQLSPFFGFSPSPSPPLAPSKVFLDQPTALTFPVAGNKVAEGDEELLDSAGKSKSSARKKPPRKRKVEEVDDDMGATGKSSGRKKKKSTGGLMELWRQLESIFDQTSKDPDVRAVVLTAKGRAFTAGLDIKEVNLSAGSDPSRTSLNLYSHITEFQRAISSISRCRKPVICVIHGIAFGGAIDIACAADIRLSVADARFSVKEVDIGLAADLGSLQRMQKIVGNDSWVREVSLTAREFGAEEAFARGFVSRVAKTKNEAMDMAITLAVAISSKSPIAVQGTKHLMNYSRDHSISEGLEYAAIWNSVHLQNNDVSEAMVSTLNKRKPTFEKL</sequence>
<gene>
    <name evidence="8" type="ORF">NEOLI_002995</name>
</gene>
<dbReference type="AlphaFoldDB" id="A0A1U7LHC7"/>
<dbReference type="UniPathway" id="UPA00659"/>
<evidence type="ECO:0000256" key="2">
    <source>
        <dbReference type="ARBA" id="ARBA00005254"/>
    </source>
</evidence>
<keyword evidence="4" id="KW-0443">Lipid metabolism</keyword>
<reference evidence="8 9" key="1">
    <citation type="submission" date="2016-04" db="EMBL/GenBank/DDBJ databases">
        <title>Evolutionary innovation and constraint leading to complex multicellularity in the Ascomycota.</title>
        <authorList>
            <person name="Cisse O."/>
            <person name="Nguyen A."/>
            <person name="Hewitt D.A."/>
            <person name="Jedd G."/>
            <person name="Stajich J.E."/>
        </authorList>
    </citation>
    <scope>NUCLEOTIDE SEQUENCE [LARGE SCALE GENOMIC DNA]</scope>
    <source>
        <strain evidence="8 9">DAH-3</strain>
    </source>
</reference>
<dbReference type="SUPFAM" id="SSF52096">
    <property type="entry name" value="ClpP/crotonase"/>
    <property type="match status" value="1"/>
</dbReference>
<feature type="compositionally biased region" description="Basic residues" evidence="6">
    <location>
        <begin position="207"/>
        <end position="217"/>
    </location>
</feature>
<accession>A0A1U7LHC7</accession>
<proteinExistence type="inferred from homology"/>
<comment type="pathway">
    <text evidence="1">Lipid metabolism; fatty acid beta-oxidation.</text>
</comment>